<evidence type="ECO:0000313" key="1">
    <source>
        <dbReference type="EMBL" id="QDU45270.1"/>
    </source>
</evidence>
<dbReference type="EMBL" id="CP036276">
    <property type="protein sequence ID" value="QDU45270.1"/>
    <property type="molecule type" value="Genomic_DNA"/>
</dbReference>
<dbReference type="Proteomes" id="UP000319383">
    <property type="component" value="Chromosome"/>
</dbReference>
<proteinExistence type="predicted"/>
<protein>
    <submittedName>
        <fullName evidence="1">Uncharacterized protein</fullName>
    </submittedName>
</protein>
<organism evidence="1 2">
    <name type="scientific">Symmachiella dynata</name>
    <dbReference type="NCBI Taxonomy" id="2527995"/>
    <lineage>
        <taxon>Bacteria</taxon>
        <taxon>Pseudomonadati</taxon>
        <taxon>Planctomycetota</taxon>
        <taxon>Planctomycetia</taxon>
        <taxon>Planctomycetales</taxon>
        <taxon>Planctomycetaceae</taxon>
        <taxon>Symmachiella</taxon>
    </lineage>
</organism>
<evidence type="ECO:0000313" key="2">
    <source>
        <dbReference type="Proteomes" id="UP000319383"/>
    </source>
</evidence>
<name>A0A517ZS50_9PLAN</name>
<dbReference type="KEGG" id="sdyn:Mal52_37620"/>
<sequence length="172" mass="19839">MGRGYTQYTFPDSDSKDAYAIYSAYLDYRLLDGSRLHVRQCECWCPVCERIDMAEWVQSLAELEAELKELLDPDEENMRKFAFIGTPINDLIAETRKRIEWRQHRRSPAKCLHCGSTDIIVLPNTEEFAHPKTGERVVVVGRGFAEASPWHAEFTTEGDLISSYRESDKTRS</sequence>
<reference evidence="1 2" key="1">
    <citation type="submission" date="2019-02" db="EMBL/GenBank/DDBJ databases">
        <title>Deep-cultivation of Planctomycetes and their phenomic and genomic characterization uncovers novel biology.</title>
        <authorList>
            <person name="Wiegand S."/>
            <person name="Jogler M."/>
            <person name="Boedeker C."/>
            <person name="Pinto D."/>
            <person name="Vollmers J."/>
            <person name="Rivas-Marin E."/>
            <person name="Kohn T."/>
            <person name="Peeters S.H."/>
            <person name="Heuer A."/>
            <person name="Rast P."/>
            <person name="Oberbeckmann S."/>
            <person name="Bunk B."/>
            <person name="Jeske O."/>
            <person name="Meyerdierks A."/>
            <person name="Storesund J.E."/>
            <person name="Kallscheuer N."/>
            <person name="Luecker S."/>
            <person name="Lage O.M."/>
            <person name="Pohl T."/>
            <person name="Merkel B.J."/>
            <person name="Hornburger P."/>
            <person name="Mueller R.-W."/>
            <person name="Bruemmer F."/>
            <person name="Labrenz M."/>
            <person name="Spormann A.M."/>
            <person name="Op den Camp H."/>
            <person name="Overmann J."/>
            <person name="Amann R."/>
            <person name="Jetten M.S.M."/>
            <person name="Mascher T."/>
            <person name="Medema M.H."/>
            <person name="Devos D.P."/>
            <person name="Kaster A.-K."/>
            <person name="Ovreas L."/>
            <person name="Rohde M."/>
            <person name="Galperin M.Y."/>
            <person name="Jogler C."/>
        </authorList>
    </citation>
    <scope>NUCLEOTIDE SEQUENCE [LARGE SCALE GENOMIC DNA]</scope>
    <source>
        <strain evidence="1 2">Mal52</strain>
    </source>
</reference>
<gene>
    <name evidence="1" type="ORF">Mal52_37620</name>
</gene>
<dbReference type="AlphaFoldDB" id="A0A517ZS50"/>
<accession>A0A517ZS50</accession>
<keyword evidence="2" id="KW-1185">Reference proteome</keyword>